<dbReference type="HOGENOM" id="CLU_812036_0_0_1"/>
<dbReference type="PANTHER" id="PTHR23247:SF2">
    <property type="entry name" value="COILED-COIL DOMAIN-CONTAINING PROTEIN 34"/>
    <property type="match status" value="1"/>
</dbReference>
<dbReference type="OMA" id="SCISDVT"/>
<dbReference type="EMBL" id="CH902620">
    <property type="protein sequence ID" value="EDV31898.1"/>
    <property type="molecule type" value="Genomic_DNA"/>
</dbReference>
<dbReference type="InterPro" id="IPR025259">
    <property type="entry name" value="CCDC34/181"/>
</dbReference>
<dbReference type="InterPro" id="IPR045323">
    <property type="entry name" value="CCDC34"/>
</dbReference>
<feature type="region of interest" description="Disordered" evidence="2">
    <location>
        <begin position="28"/>
        <end position="56"/>
    </location>
</feature>
<name>B3MMD8_DROAN</name>
<dbReference type="PANTHER" id="PTHR23247">
    <property type="entry name" value="NY-REN-41 ANTIGEN L15 -RELATED"/>
    <property type="match status" value="1"/>
</dbReference>
<evidence type="ECO:0000256" key="2">
    <source>
        <dbReference type="SAM" id="MobiDB-lite"/>
    </source>
</evidence>
<feature type="domain" description="Coiled-coil" evidence="3">
    <location>
        <begin position="106"/>
        <end position="284"/>
    </location>
</feature>
<feature type="coiled-coil region" evidence="1">
    <location>
        <begin position="213"/>
        <end position="240"/>
    </location>
</feature>
<evidence type="ECO:0000259" key="3">
    <source>
        <dbReference type="Pfam" id="PF13904"/>
    </source>
</evidence>
<evidence type="ECO:0000256" key="1">
    <source>
        <dbReference type="SAM" id="Coils"/>
    </source>
</evidence>
<dbReference type="GeneID" id="6497140"/>
<gene>
    <name evidence="4" type="primary">Dana\GF14312</name>
    <name evidence="4" type="synonym">dana_GLEANR_15074</name>
    <name evidence="4" type="ORF">GF14312</name>
</gene>
<dbReference type="STRING" id="7217.B3MMD8"/>
<feature type="compositionally biased region" description="Low complexity" evidence="2">
    <location>
        <begin position="28"/>
        <end position="44"/>
    </location>
</feature>
<dbReference type="eggNOG" id="ENOG502RRPQ">
    <property type="taxonomic scope" value="Eukaryota"/>
</dbReference>
<keyword evidence="5" id="KW-1185">Reference proteome</keyword>
<keyword evidence="1" id="KW-0175">Coiled coil</keyword>
<dbReference type="PhylomeDB" id="B3MMD8"/>
<dbReference type="Pfam" id="PF13904">
    <property type="entry name" value="CCDC34"/>
    <property type="match status" value="1"/>
</dbReference>
<evidence type="ECO:0000313" key="4">
    <source>
        <dbReference type="EMBL" id="EDV31898.1"/>
    </source>
</evidence>
<dbReference type="AlphaFoldDB" id="B3MMD8"/>
<organism evidence="4 5">
    <name type="scientific">Drosophila ananassae</name>
    <name type="common">Fruit fly</name>
    <dbReference type="NCBI Taxonomy" id="7217"/>
    <lineage>
        <taxon>Eukaryota</taxon>
        <taxon>Metazoa</taxon>
        <taxon>Ecdysozoa</taxon>
        <taxon>Arthropoda</taxon>
        <taxon>Hexapoda</taxon>
        <taxon>Insecta</taxon>
        <taxon>Pterygota</taxon>
        <taxon>Neoptera</taxon>
        <taxon>Endopterygota</taxon>
        <taxon>Diptera</taxon>
        <taxon>Brachycera</taxon>
        <taxon>Muscomorpha</taxon>
        <taxon>Ephydroidea</taxon>
        <taxon>Drosophilidae</taxon>
        <taxon>Drosophila</taxon>
        <taxon>Sophophora</taxon>
    </lineage>
</organism>
<proteinExistence type="predicted"/>
<accession>B3MMD8</accession>
<feature type="compositionally biased region" description="Polar residues" evidence="2">
    <location>
        <begin position="45"/>
        <end position="55"/>
    </location>
</feature>
<dbReference type="InParanoid" id="B3MMD8"/>
<protein>
    <recommendedName>
        <fullName evidence="3">Coiled-coil domain-containing protein</fullName>
    </recommendedName>
</protein>
<evidence type="ECO:0000313" key="5">
    <source>
        <dbReference type="Proteomes" id="UP000007801"/>
    </source>
</evidence>
<dbReference type="OrthoDB" id="6591885at2759"/>
<sequence length="300" mass="34948">MAFCGHVDEYGELIIREEIYSSRTLLRRSTSSSTESPMSQSSPEATTPSVTSRTYSMKCDTDDLSLESWSTMYKETKQSVPSLIFSSHSSSMNYMHNVDKVRRNPKEAYDNWYSAKQRLREKEIVMLKQEQQYGQQQAEMRKRLAQESYEMWLRNKAQVAAIQRYEEAVDVESISEPTSESASSANRATKLVRGKRNVSQDEVRQVVENWRRKKLLELQAQREKKRREMLSKEQEEERRKVLAEAAWKKWISKVSQKPKPVPLNQGIDSLRGTISKLYVNPQRWQDPLKEVTAETAPPKK</sequence>
<dbReference type="KEGG" id="dan:6497140"/>
<reference evidence="4 5" key="1">
    <citation type="journal article" date="2007" name="Nature">
        <title>Evolution of genes and genomes on the Drosophila phylogeny.</title>
        <authorList>
            <consortium name="Drosophila 12 Genomes Consortium"/>
            <person name="Clark A.G."/>
            <person name="Eisen M.B."/>
            <person name="Smith D.R."/>
            <person name="Bergman C.M."/>
            <person name="Oliver B."/>
            <person name="Markow T.A."/>
            <person name="Kaufman T.C."/>
            <person name="Kellis M."/>
            <person name="Gelbart W."/>
            <person name="Iyer V.N."/>
            <person name="Pollard D.A."/>
            <person name="Sackton T.B."/>
            <person name="Larracuente A.M."/>
            <person name="Singh N.D."/>
            <person name="Abad J.P."/>
            <person name="Abt D.N."/>
            <person name="Adryan B."/>
            <person name="Aguade M."/>
            <person name="Akashi H."/>
            <person name="Anderson W.W."/>
            <person name="Aquadro C.F."/>
            <person name="Ardell D.H."/>
            <person name="Arguello R."/>
            <person name="Artieri C.G."/>
            <person name="Barbash D.A."/>
            <person name="Barker D."/>
            <person name="Barsanti P."/>
            <person name="Batterham P."/>
            <person name="Batzoglou S."/>
            <person name="Begun D."/>
            <person name="Bhutkar A."/>
            <person name="Blanco E."/>
            <person name="Bosak S.A."/>
            <person name="Bradley R.K."/>
            <person name="Brand A.D."/>
            <person name="Brent M.R."/>
            <person name="Brooks A.N."/>
            <person name="Brown R.H."/>
            <person name="Butlin R.K."/>
            <person name="Caggese C."/>
            <person name="Calvi B.R."/>
            <person name="Bernardo de Carvalho A."/>
            <person name="Caspi A."/>
            <person name="Castrezana S."/>
            <person name="Celniker S.E."/>
            <person name="Chang J.L."/>
            <person name="Chapple C."/>
            <person name="Chatterji S."/>
            <person name="Chinwalla A."/>
            <person name="Civetta A."/>
            <person name="Clifton S.W."/>
            <person name="Comeron J.M."/>
            <person name="Costello J.C."/>
            <person name="Coyne J.A."/>
            <person name="Daub J."/>
            <person name="David R.G."/>
            <person name="Delcher A.L."/>
            <person name="Delehaunty K."/>
            <person name="Do C.B."/>
            <person name="Ebling H."/>
            <person name="Edwards K."/>
            <person name="Eickbush T."/>
            <person name="Evans J.D."/>
            <person name="Filipski A."/>
            <person name="Findeiss S."/>
            <person name="Freyhult E."/>
            <person name="Fulton L."/>
            <person name="Fulton R."/>
            <person name="Garcia A.C."/>
            <person name="Gardiner A."/>
            <person name="Garfield D.A."/>
            <person name="Garvin B.E."/>
            <person name="Gibson G."/>
            <person name="Gilbert D."/>
            <person name="Gnerre S."/>
            <person name="Godfrey J."/>
            <person name="Good R."/>
            <person name="Gotea V."/>
            <person name="Gravely B."/>
            <person name="Greenberg A.J."/>
            <person name="Griffiths-Jones S."/>
            <person name="Gross S."/>
            <person name="Guigo R."/>
            <person name="Gustafson E.A."/>
            <person name="Haerty W."/>
            <person name="Hahn M.W."/>
            <person name="Halligan D.L."/>
            <person name="Halpern A.L."/>
            <person name="Halter G.M."/>
            <person name="Han M.V."/>
            <person name="Heger A."/>
            <person name="Hillier L."/>
            <person name="Hinrichs A.S."/>
            <person name="Holmes I."/>
            <person name="Hoskins R.A."/>
            <person name="Hubisz M.J."/>
            <person name="Hultmark D."/>
            <person name="Huntley M.A."/>
            <person name="Jaffe D.B."/>
            <person name="Jagadeeshan S."/>
            <person name="Jeck W.R."/>
            <person name="Johnson J."/>
            <person name="Jones C.D."/>
            <person name="Jordan W.C."/>
            <person name="Karpen G.H."/>
            <person name="Kataoka E."/>
            <person name="Keightley P.D."/>
            <person name="Kheradpour P."/>
            <person name="Kirkness E.F."/>
            <person name="Koerich L.B."/>
            <person name="Kristiansen K."/>
            <person name="Kudrna D."/>
            <person name="Kulathinal R.J."/>
            <person name="Kumar S."/>
            <person name="Kwok R."/>
            <person name="Lander E."/>
            <person name="Langley C.H."/>
            <person name="Lapoint R."/>
            <person name="Lazzaro B.P."/>
            <person name="Lee S.J."/>
            <person name="Levesque L."/>
            <person name="Li R."/>
            <person name="Lin C.F."/>
            <person name="Lin M.F."/>
            <person name="Lindblad-Toh K."/>
            <person name="Llopart A."/>
            <person name="Long M."/>
            <person name="Low L."/>
            <person name="Lozovsky E."/>
            <person name="Lu J."/>
            <person name="Luo M."/>
            <person name="Machado C.A."/>
            <person name="Makalowski W."/>
            <person name="Marzo M."/>
            <person name="Matsuda M."/>
            <person name="Matzkin L."/>
            <person name="McAllister B."/>
            <person name="McBride C.S."/>
            <person name="McKernan B."/>
            <person name="McKernan K."/>
            <person name="Mendez-Lago M."/>
            <person name="Minx P."/>
            <person name="Mollenhauer M.U."/>
            <person name="Montooth K."/>
            <person name="Mount S.M."/>
            <person name="Mu X."/>
            <person name="Myers E."/>
            <person name="Negre B."/>
            <person name="Newfeld S."/>
            <person name="Nielsen R."/>
            <person name="Noor M.A."/>
            <person name="O'Grady P."/>
            <person name="Pachter L."/>
            <person name="Papaceit M."/>
            <person name="Parisi M.J."/>
            <person name="Parisi M."/>
            <person name="Parts L."/>
            <person name="Pedersen J.S."/>
            <person name="Pesole G."/>
            <person name="Phillippy A.M."/>
            <person name="Ponting C.P."/>
            <person name="Pop M."/>
            <person name="Porcelli D."/>
            <person name="Powell J.R."/>
            <person name="Prohaska S."/>
            <person name="Pruitt K."/>
            <person name="Puig M."/>
            <person name="Quesneville H."/>
            <person name="Ram K.R."/>
            <person name="Rand D."/>
            <person name="Rasmussen M.D."/>
            <person name="Reed L.K."/>
            <person name="Reenan R."/>
            <person name="Reily A."/>
            <person name="Remington K.A."/>
            <person name="Rieger T.T."/>
            <person name="Ritchie M.G."/>
            <person name="Robin C."/>
            <person name="Rogers Y.H."/>
            <person name="Rohde C."/>
            <person name="Rozas J."/>
            <person name="Rubenfield M.J."/>
            <person name="Ruiz A."/>
            <person name="Russo S."/>
            <person name="Salzberg S.L."/>
            <person name="Sanchez-Gracia A."/>
            <person name="Saranga D.J."/>
            <person name="Sato H."/>
            <person name="Schaeffer S.W."/>
            <person name="Schatz M.C."/>
            <person name="Schlenke T."/>
            <person name="Schwartz R."/>
            <person name="Segarra C."/>
            <person name="Singh R.S."/>
            <person name="Sirot L."/>
            <person name="Sirota M."/>
            <person name="Sisneros N.B."/>
            <person name="Smith C.D."/>
            <person name="Smith T.F."/>
            <person name="Spieth J."/>
            <person name="Stage D.E."/>
            <person name="Stark A."/>
            <person name="Stephan W."/>
            <person name="Strausberg R.L."/>
            <person name="Strempel S."/>
            <person name="Sturgill D."/>
            <person name="Sutton G."/>
            <person name="Sutton G.G."/>
            <person name="Tao W."/>
            <person name="Teichmann S."/>
            <person name="Tobari Y.N."/>
            <person name="Tomimura Y."/>
            <person name="Tsolas J.M."/>
            <person name="Valente V.L."/>
            <person name="Venter E."/>
            <person name="Venter J.C."/>
            <person name="Vicario S."/>
            <person name="Vieira F.G."/>
            <person name="Vilella A.J."/>
            <person name="Villasante A."/>
            <person name="Walenz B."/>
            <person name="Wang J."/>
            <person name="Wasserman M."/>
            <person name="Watts T."/>
            <person name="Wilson D."/>
            <person name="Wilson R.K."/>
            <person name="Wing R.A."/>
            <person name="Wolfner M.F."/>
            <person name="Wong A."/>
            <person name="Wong G.K."/>
            <person name="Wu C.I."/>
            <person name="Wu G."/>
            <person name="Yamamoto D."/>
            <person name="Yang H.P."/>
            <person name="Yang S.P."/>
            <person name="Yorke J.A."/>
            <person name="Yoshida K."/>
            <person name="Zdobnov E."/>
            <person name="Zhang P."/>
            <person name="Zhang Y."/>
            <person name="Zimin A.V."/>
            <person name="Baldwin J."/>
            <person name="Abdouelleil A."/>
            <person name="Abdulkadir J."/>
            <person name="Abebe A."/>
            <person name="Abera B."/>
            <person name="Abreu J."/>
            <person name="Acer S.C."/>
            <person name="Aftuck L."/>
            <person name="Alexander A."/>
            <person name="An P."/>
            <person name="Anderson E."/>
            <person name="Anderson S."/>
            <person name="Arachi H."/>
            <person name="Azer M."/>
            <person name="Bachantsang P."/>
            <person name="Barry A."/>
            <person name="Bayul T."/>
            <person name="Berlin A."/>
            <person name="Bessette D."/>
            <person name="Bloom T."/>
            <person name="Blye J."/>
            <person name="Boguslavskiy L."/>
            <person name="Bonnet C."/>
            <person name="Boukhgalter B."/>
            <person name="Bourzgui I."/>
            <person name="Brown A."/>
            <person name="Cahill P."/>
            <person name="Channer S."/>
            <person name="Cheshatsang Y."/>
            <person name="Chuda L."/>
            <person name="Citroen M."/>
            <person name="Collymore A."/>
            <person name="Cooke P."/>
            <person name="Costello M."/>
            <person name="D'Aco K."/>
            <person name="Daza R."/>
            <person name="De Haan G."/>
            <person name="DeGray S."/>
            <person name="DeMaso C."/>
            <person name="Dhargay N."/>
            <person name="Dooley K."/>
            <person name="Dooley E."/>
            <person name="Doricent M."/>
            <person name="Dorje P."/>
            <person name="Dorjee K."/>
            <person name="Dupes A."/>
            <person name="Elong R."/>
            <person name="Falk J."/>
            <person name="Farina A."/>
            <person name="Faro S."/>
            <person name="Ferguson D."/>
            <person name="Fisher S."/>
            <person name="Foley C.D."/>
            <person name="Franke A."/>
            <person name="Friedrich D."/>
            <person name="Gadbois L."/>
            <person name="Gearin G."/>
            <person name="Gearin C.R."/>
            <person name="Giannoukos G."/>
            <person name="Goode T."/>
            <person name="Graham J."/>
            <person name="Grandbois E."/>
            <person name="Grewal S."/>
            <person name="Gyaltsen K."/>
            <person name="Hafez N."/>
            <person name="Hagos B."/>
            <person name="Hall J."/>
            <person name="Henson C."/>
            <person name="Hollinger A."/>
            <person name="Honan T."/>
            <person name="Huard M.D."/>
            <person name="Hughes L."/>
            <person name="Hurhula B."/>
            <person name="Husby M.E."/>
            <person name="Kamat A."/>
            <person name="Kanga B."/>
            <person name="Kashin S."/>
            <person name="Khazanovich D."/>
            <person name="Kisner P."/>
            <person name="Lance K."/>
            <person name="Lara M."/>
            <person name="Lee W."/>
            <person name="Lennon N."/>
            <person name="Letendre F."/>
            <person name="LeVine R."/>
            <person name="Lipovsky A."/>
            <person name="Liu X."/>
            <person name="Liu J."/>
            <person name="Liu S."/>
            <person name="Lokyitsang T."/>
            <person name="Lokyitsang Y."/>
            <person name="Lubonja R."/>
            <person name="Lui A."/>
            <person name="MacDonald P."/>
            <person name="Magnisalis V."/>
            <person name="Maru K."/>
            <person name="Matthews C."/>
            <person name="McCusker W."/>
            <person name="McDonough S."/>
            <person name="Mehta T."/>
            <person name="Meldrim J."/>
            <person name="Meneus L."/>
            <person name="Mihai O."/>
            <person name="Mihalev A."/>
            <person name="Mihova T."/>
            <person name="Mittelman R."/>
            <person name="Mlenga V."/>
            <person name="Montmayeur A."/>
            <person name="Mulrain L."/>
            <person name="Navidi A."/>
            <person name="Naylor J."/>
            <person name="Negash T."/>
            <person name="Nguyen T."/>
            <person name="Nguyen N."/>
            <person name="Nicol R."/>
            <person name="Norbu C."/>
            <person name="Norbu N."/>
            <person name="Novod N."/>
            <person name="O'Neill B."/>
            <person name="Osman S."/>
            <person name="Markiewicz E."/>
            <person name="Oyono O.L."/>
            <person name="Patti C."/>
            <person name="Phunkhang P."/>
            <person name="Pierre F."/>
            <person name="Priest M."/>
            <person name="Raghuraman S."/>
            <person name="Rege F."/>
            <person name="Reyes R."/>
            <person name="Rise C."/>
            <person name="Rogov P."/>
            <person name="Ross K."/>
            <person name="Ryan E."/>
            <person name="Settipalli S."/>
            <person name="Shea T."/>
            <person name="Sherpa N."/>
            <person name="Shi L."/>
            <person name="Shih D."/>
            <person name="Sparrow T."/>
            <person name="Spaulding J."/>
            <person name="Stalker J."/>
            <person name="Stange-Thomann N."/>
            <person name="Stavropoulos S."/>
            <person name="Stone C."/>
            <person name="Strader C."/>
            <person name="Tesfaye S."/>
            <person name="Thomson T."/>
            <person name="Thoulutsang Y."/>
            <person name="Thoulutsang D."/>
            <person name="Topham K."/>
            <person name="Topping I."/>
            <person name="Tsamla T."/>
            <person name="Vassiliev H."/>
            <person name="Vo A."/>
            <person name="Wangchuk T."/>
            <person name="Wangdi T."/>
            <person name="Weiand M."/>
            <person name="Wilkinson J."/>
            <person name="Wilson A."/>
            <person name="Yadav S."/>
            <person name="Young G."/>
            <person name="Yu Q."/>
            <person name="Zembek L."/>
            <person name="Zhong D."/>
            <person name="Zimmer A."/>
            <person name="Zwirko Z."/>
            <person name="Jaffe D.B."/>
            <person name="Alvarez P."/>
            <person name="Brockman W."/>
            <person name="Butler J."/>
            <person name="Chin C."/>
            <person name="Gnerre S."/>
            <person name="Grabherr M."/>
            <person name="Kleber M."/>
            <person name="Mauceli E."/>
            <person name="MacCallum I."/>
        </authorList>
    </citation>
    <scope>NUCLEOTIDE SEQUENCE [LARGE SCALE GENOMIC DNA]</scope>
    <source>
        <strain evidence="5">Tucson 14024-0371.13</strain>
    </source>
</reference>
<dbReference type="Proteomes" id="UP000007801">
    <property type="component" value="Unassembled WGS sequence"/>
</dbReference>